<dbReference type="EMBL" id="CP009417">
    <property type="protein sequence ID" value="AJD93406.1"/>
    <property type="molecule type" value="Genomic_DNA"/>
</dbReference>
<gene>
    <name evidence="1" type="ORF">JMA_40880</name>
</gene>
<accession>A0A0B5ATI5</accession>
<geneLocation type="plasmid" evidence="2"/>
<sequence>MNKIVFKGLQNLVGIKTSFQADQRAFNFVLVGARNACLVTSPTKHALFFDKAFDVYEVYPETAPSMGDDWEEMYETIPNLIVRKGTDVSNILFEKDGKLFFRHLEMGILLGFPPEECKEFQTIKERAGVDYYGLQFACEKSRLTSAIEYLEKTFSLPQWMKDESELSIRETC</sequence>
<evidence type="ECO:0000313" key="2">
    <source>
        <dbReference type="Proteomes" id="UP000031449"/>
    </source>
</evidence>
<organism evidence="1 2">
    <name type="scientific">Jeotgalibacillus malaysiensis</name>
    <dbReference type="NCBI Taxonomy" id="1508404"/>
    <lineage>
        <taxon>Bacteria</taxon>
        <taxon>Bacillati</taxon>
        <taxon>Bacillota</taxon>
        <taxon>Bacilli</taxon>
        <taxon>Bacillales</taxon>
        <taxon>Caryophanaceae</taxon>
        <taxon>Jeotgalibacillus</taxon>
    </lineage>
</organism>
<dbReference type="AlphaFoldDB" id="A0A0B5ATI5"/>
<protein>
    <submittedName>
        <fullName evidence="1">Uncharacterized protein</fullName>
    </submittedName>
</protein>
<proteinExistence type="predicted"/>
<evidence type="ECO:0000313" key="1">
    <source>
        <dbReference type="EMBL" id="AJD93406.1"/>
    </source>
</evidence>
<reference evidence="1 2" key="1">
    <citation type="submission" date="2014-08" db="EMBL/GenBank/DDBJ databases">
        <title>Complete genome of a marine bacteria Jeotgalibacillus malaysiensis.</title>
        <authorList>
            <person name="Yaakop A.S."/>
            <person name="Chan K.-G."/>
            <person name="Goh K.M."/>
        </authorList>
    </citation>
    <scope>NUCLEOTIDE SEQUENCE [LARGE SCALE GENOMIC DNA]</scope>
    <source>
        <strain evidence="1 2">D5</strain>
        <plasmid evidence="2">Plasmid</plasmid>
    </source>
</reference>
<dbReference type="Proteomes" id="UP000031449">
    <property type="component" value="Plasmid unnamed"/>
</dbReference>
<dbReference type="KEGG" id="jeo:JMA_40880"/>
<keyword evidence="1" id="KW-0614">Plasmid</keyword>
<dbReference type="BioCyc" id="JESP1508404:G14D9-13372-MONOMER"/>
<dbReference type="HOGENOM" id="CLU_1553211_0_0_9"/>
<keyword evidence="2" id="KW-1185">Reference proteome</keyword>
<name>A0A0B5ATI5_9BACL</name>